<reference evidence="9" key="1">
    <citation type="submission" date="2013-01" db="EMBL/GenBank/DDBJ databases">
        <title>Draft Genome Sequence of a Mulberry Tree, Morus notabilis C.K. Schneid.</title>
        <authorList>
            <person name="He N."/>
            <person name="Zhao S."/>
        </authorList>
    </citation>
    <scope>NUCLEOTIDE SEQUENCE</scope>
</reference>
<evidence type="ECO:0000256" key="5">
    <source>
        <dbReference type="SAM" id="MobiDB-lite"/>
    </source>
</evidence>
<dbReference type="PANTHER" id="PTHR47994">
    <property type="entry name" value="F14D16.11-RELATED"/>
    <property type="match status" value="1"/>
</dbReference>
<feature type="compositionally biased region" description="Polar residues" evidence="5">
    <location>
        <begin position="171"/>
        <end position="180"/>
    </location>
</feature>
<feature type="region of interest" description="Disordered" evidence="5">
    <location>
        <begin position="289"/>
        <end position="315"/>
    </location>
</feature>
<dbReference type="InterPro" id="IPR009057">
    <property type="entry name" value="Homeodomain-like_sf"/>
</dbReference>
<proteinExistence type="predicted"/>
<dbReference type="InterPro" id="IPR017930">
    <property type="entry name" value="Myb_dom"/>
</dbReference>
<dbReference type="PROSITE" id="PS50090">
    <property type="entry name" value="MYB_LIKE"/>
    <property type="match status" value="1"/>
</dbReference>
<keyword evidence="2" id="KW-0677">Repeat</keyword>
<dbReference type="Proteomes" id="UP000030645">
    <property type="component" value="Unassembled WGS sequence"/>
</dbReference>
<dbReference type="Pfam" id="PF00249">
    <property type="entry name" value="Myb_DNA-binding"/>
    <property type="match status" value="1"/>
</dbReference>
<gene>
    <name evidence="8" type="ORF">L484_008945</name>
</gene>
<dbReference type="GO" id="GO:0005634">
    <property type="term" value="C:nucleus"/>
    <property type="evidence" value="ECO:0007669"/>
    <property type="project" value="UniProtKB-SubCell"/>
</dbReference>
<accession>W9QDY1</accession>
<dbReference type="CDD" id="cd00167">
    <property type="entry name" value="SANT"/>
    <property type="match status" value="1"/>
</dbReference>
<dbReference type="PANTHER" id="PTHR47994:SF5">
    <property type="entry name" value="F14D16.11-RELATED"/>
    <property type="match status" value="1"/>
</dbReference>
<dbReference type="Gene3D" id="1.10.10.60">
    <property type="entry name" value="Homeodomain-like"/>
    <property type="match status" value="1"/>
</dbReference>
<dbReference type="InterPro" id="IPR001005">
    <property type="entry name" value="SANT/Myb"/>
</dbReference>
<dbReference type="AlphaFoldDB" id="W9QDY1"/>
<feature type="domain" description="Myb-like" evidence="6">
    <location>
        <begin position="59"/>
        <end position="102"/>
    </location>
</feature>
<dbReference type="InterPro" id="IPR015495">
    <property type="entry name" value="Myb_TF_plants"/>
</dbReference>
<dbReference type="OrthoDB" id="2143914at2759"/>
<feature type="domain" description="HTH myb-type" evidence="7">
    <location>
        <begin position="59"/>
        <end position="106"/>
    </location>
</feature>
<sequence>MVRPPCSDKPNVKWSAEEDAKILEHVSKRAGLRRCGKSCKLRWTNNHLRPDLIKHDQISFTPKEEELIIKLHATIGSRWPLIAQQLPGRTDEDVKNYWNTKLRKKLSGMGIDPVTHKPYSQILADYGNIGGVPKSGMRIGSLNKDLKNAILMKREAFSTPNTKPNLVSPKTEPNQDSNFLNHRNQSLDLLAQLQAIKLVTEASNYPPPGLISKEPAFSFSFAFSPSSSPVSSSSDYSTCSSAAQELPPLAFNWNDFLLEDAFLPSDEAQGDAKVAEFSPRNLVPESHIHTTSQDVEGPKDGAGDHTVLSNDHEVNETSSCETSFVEALLARENEMLLEFPELLEEAFY</sequence>
<feature type="region of interest" description="Disordered" evidence="5">
    <location>
        <begin position="161"/>
        <end position="180"/>
    </location>
</feature>
<evidence type="ECO:0000256" key="2">
    <source>
        <dbReference type="ARBA" id="ARBA00022737"/>
    </source>
</evidence>
<protein>
    <submittedName>
        <fullName evidence="8">Myb-related protein Pp2</fullName>
    </submittedName>
</protein>
<evidence type="ECO:0000256" key="4">
    <source>
        <dbReference type="ARBA" id="ARBA00023242"/>
    </source>
</evidence>
<dbReference type="eggNOG" id="KOG0048">
    <property type="taxonomic scope" value="Eukaryota"/>
</dbReference>
<evidence type="ECO:0000313" key="9">
    <source>
        <dbReference type="Proteomes" id="UP000030645"/>
    </source>
</evidence>
<keyword evidence="4" id="KW-0539">Nucleus</keyword>
<name>W9QDY1_9ROSA</name>
<dbReference type="KEGG" id="mnt:21392294"/>
<evidence type="ECO:0000256" key="1">
    <source>
        <dbReference type="ARBA" id="ARBA00004123"/>
    </source>
</evidence>
<evidence type="ECO:0000313" key="8">
    <source>
        <dbReference type="EMBL" id="EXB29781.1"/>
    </source>
</evidence>
<organism evidence="8 9">
    <name type="scientific">Morus notabilis</name>
    <dbReference type="NCBI Taxonomy" id="981085"/>
    <lineage>
        <taxon>Eukaryota</taxon>
        <taxon>Viridiplantae</taxon>
        <taxon>Streptophyta</taxon>
        <taxon>Embryophyta</taxon>
        <taxon>Tracheophyta</taxon>
        <taxon>Spermatophyta</taxon>
        <taxon>Magnoliopsida</taxon>
        <taxon>eudicotyledons</taxon>
        <taxon>Gunneridae</taxon>
        <taxon>Pentapetalae</taxon>
        <taxon>rosids</taxon>
        <taxon>fabids</taxon>
        <taxon>Rosales</taxon>
        <taxon>Moraceae</taxon>
        <taxon>Moreae</taxon>
        <taxon>Morus</taxon>
    </lineage>
</organism>
<comment type="subcellular location">
    <subcellularLocation>
        <location evidence="1">Nucleus</location>
    </subcellularLocation>
</comment>
<dbReference type="SMART" id="SM00717">
    <property type="entry name" value="SANT"/>
    <property type="match status" value="2"/>
</dbReference>
<keyword evidence="9" id="KW-1185">Reference proteome</keyword>
<dbReference type="GO" id="GO:0003677">
    <property type="term" value="F:DNA binding"/>
    <property type="evidence" value="ECO:0007669"/>
    <property type="project" value="UniProtKB-KW"/>
</dbReference>
<dbReference type="EMBL" id="KE343449">
    <property type="protein sequence ID" value="EXB29781.1"/>
    <property type="molecule type" value="Genomic_DNA"/>
</dbReference>
<evidence type="ECO:0000259" key="6">
    <source>
        <dbReference type="PROSITE" id="PS50090"/>
    </source>
</evidence>
<keyword evidence="3" id="KW-0238">DNA-binding</keyword>
<dbReference type="FunFam" id="1.10.10.60:FF:000645">
    <property type="entry name" value="Os07g0634900 protein"/>
    <property type="match status" value="1"/>
</dbReference>
<evidence type="ECO:0000259" key="7">
    <source>
        <dbReference type="PROSITE" id="PS51294"/>
    </source>
</evidence>
<dbReference type="SUPFAM" id="SSF46689">
    <property type="entry name" value="Homeodomain-like"/>
    <property type="match status" value="1"/>
</dbReference>
<evidence type="ECO:0000256" key="3">
    <source>
        <dbReference type="ARBA" id="ARBA00023125"/>
    </source>
</evidence>
<dbReference type="PROSITE" id="PS51294">
    <property type="entry name" value="HTH_MYB"/>
    <property type="match status" value="1"/>
</dbReference>